<keyword evidence="3" id="KW-1185">Reference proteome</keyword>
<gene>
    <name evidence="2" type="ORF">CHS0354_013666</name>
</gene>
<reference evidence="2" key="2">
    <citation type="journal article" date="2021" name="Genome Biol. Evol.">
        <title>Developing a high-quality reference genome for a parasitic bivalve with doubly uniparental inheritance (Bivalvia: Unionida).</title>
        <authorList>
            <person name="Smith C.H."/>
        </authorList>
    </citation>
    <scope>NUCLEOTIDE SEQUENCE</scope>
    <source>
        <strain evidence="2">CHS0354</strain>
        <tissue evidence="2">Mantle</tissue>
    </source>
</reference>
<sequence length="275" mass="30907">MTSKRRRPGNQLDNVVLENRVIQVAKQYDNHGKEGNSPESISRNGDSSRAKHCSLHSMINAYDSILVTAKVYADHTTMATMANSSSTCYGGEFSVFVEDMYIFSYLLWKDDVCCKRKALCTTKYKLKVRGKLGQRKQHLYLSRQYSKNRNRSNSRNLERIGKSRRWLGCGTSVNQAVNRPGLEVESMHGAIKTRKQGELCTLVAHMKTRRIGTIRTIAATTIAVKIPCFGLPLSLDFANARGIVNSVNVGLDIVRLRSERLKPALSWQHAVDPCL</sequence>
<feature type="compositionally biased region" description="Polar residues" evidence="1">
    <location>
        <begin position="37"/>
        <end position="47"/>
    </location>
</feature>
<name>A0AAE0W2K6_9BIVA</name>
<organism evidence="2 3">
    <name type="scientific">Potamilus streckersoni</name>
    <dbReference type="NCBI Taxonomy" id="2493646"/>
    <lineage>
        <taxon>Eukaryota</taxon>
        <taxon>Metazoa</taxon>
        <taxon>Spiralia</taxon>
        <taxon>Lophotrochozoa</taxon>
        <taxon>Mollusca</taxon>
        <taxon>Bivalvia</taxon>
        <taxon>Autobranchia</taxon>
        <taxon>Heteroconchia</taxon>
        <taxon>Palaeoheterodonta</taxon>
        <taxon>Unionida</taxon>
        <taxon>Unionoidea</taxon>
        <taxon>Unionidae</taxon>
        <taxon>Ambleminae</taxon>
        <taxon>Lampsilini</taxon>
        <taxon>Potamilus</taxon>
    </lineage>
</organism>
<protein>
    <submittedName>
        <fullName evidence="2">Uncharacterized protein</fullName>
    </submittedName>
</protein>
<dbReference type="Proteomes" id="UP001195483">
    <property type="component" value="Unassembled WGS sequence"/>
</dbReference>
<evidence type="ECO:0000256" key="1">
    <source>
        <dbReference type="SAM" id="MobiDB-lite"/>
    </source>
</evidence>
<dbReference type="AlphaFoldDB" id="A0AAE0W2K6"/>
<accession>A0AAE0W2K6</accession>
<comment type="caution">
    <text evidence="2">The sequence shown here is derived from an EMBL/GenBank/DDBJ whole genome shotgun (WGS) entry which is preliminary data.</text>
</comment>
<proteinExistence type="predicted"/>
<feature type="region of interest" description="Disordered" evidence="1">
    <location>
        <begin position="27"/>
        <end position="48"/>
    </location>
</feature>
<evidence type="ECO:0000313" key="2">
    <source>
        <dbReference type="EMBL" id="KAK3598157.1"/>
    </source>
</evidence>
<evidence type="ECO:0000313" key="3">
    <source>
        <dbReference type="Proteomes" id="UP001195483"/>
    </source>
</evidence>
<dbReference type="EMBL" id="JAEAOA010000831">
    <property type="protein sequence ID" value="KAK3598157.1"/>
    <property type="molecule type" value="Genomic_DNA"/>
</dbReference>
<reference evidence="2" key="1">
    <citation type="journal article" date="2021" name="Genome Biol. Evol.">
        <title>A High-Quality Reference Genome for a Parasitic Bivalve with Doubly Uniparental Inheritance (Bivalvia: Unionida).</title>
        <authorList>
            <person name="Smith C.H."/>
        </authorList>
    </citation>
    <scope>NUCLEOTIDE SEQUENCE</scope>
    <source>
        <strain evidence="2">CHS0354</strain>
    </source>
</reference>
<reference evidence="2" key="3">
    <citation type="submission" date="2023-05" db="EMBL/GenBank/DDBJ databases">
        <authorList>
            <person name="Smith C.H."/>
        </authorList>
    </citation>
    <scope>NUCLEOTIDE SEQUENCE</scope>
    <source>
        <strain evidence="2">CHS0354</strain>
        <tissue evidence="2">Mantle</tissue>
    </source>
</reference>